<feature type="compositionally biased region" description="Basic and acidic residues" evidence="1">
    <location>
        <begin position="420"/>
        <end position="433"/>
    </location>
</feature>
<dbReference type="Proteomes" id="UP000011064">
    <property type="component" value="Unassembled WGS sequence"/>
</dbReference>
<feature type="compositionally biased region" description="Low complexity" evidence="1">
    <location>
        <begin position="299"/>
        <end position="324"/>
    </location>
</feature>
<feature type="compositionally biased region" description="Low complexity" evidence="1">
    <location>
        <begin position="364"/>
        <end position="373"/>
    </location>
</feature>
<feature type="region of interest" description="Disordered" evidence="1">
    <location>
        <begin position="275"/>
        <end position="459"/>
    </location>
</feature>
<feature type="compositionally biased region" description="Gly residues" evidence="1">
    <location>
        <begin position="434"/>
        <end position="453"/>
    </location>
</feature>
<dbReference type="STRING" id="658429.L8G034"/>
<organism evidence="2 3">
    <name type="scientific">Pseudogymnoascus destructans (strain ATCC MYA-4855 / 20631-21)</name>
    <name type="common">Bat white-nose syndrome fungus</name>
    <name type="synonym">Geomyces destructans</name>
    <dbReference type="NCBI Taxonomy" id="658429"/>
    <lineage>
        <taxon>Eukaryota</taxon>
        <taxon>Fungi</taxon>
        <taxon>Dikarya</taxon>
        <taxon>Ascomycota</taxon>
        <taxon>Pezizomycotina</taxon>
        <taxon>Leotiomycetes</taxon>
        <taxon>Thelebolales</taxon>
        <taxon>Thelebolaceae</taxon>
        <taxon>Pseudogymnoascus</taxon>
    </lineage>
</organism>
<feature type="compositionally biased region" description="Polar residues" evidence="1">
    <location>
        <begin position="275"/>
        <end position="291"/>
    </location>
</feature>
<reference evidence="3" key="1">
    <citation type="submission" date="2010-09" db="EMBL/GenBank/DDBJ databases">
        <title>The genome sequence of Geomyces destructans 20631-21.</title>
        <authorList>
            <consortium name="The Broad Institute Genome Sequencing Platform"/>
            <person name="Cuomo C.A."/>
            <person name="Blehert D.S."/>
            <person name="Lorch J.M."/>
            <person name="Young S.K."/>
            <person name="Zeng Q."/>
            <person name="Gargeya S."/>
            <person name="Fitzgerald M."/>
            <person name="Haas B."/>
            <person name="Abouelleil A."/>
            <person name="Alvarado L."/>
            <person name="Arachchi H.M."/>
            <person name="Berlin A."/>
            <person name="Brown A."/>
            <person name="Chapman S.B."/>
            <person name="Chen Z."/>
            <person name="Dunbar C."/>
            <person name="Freedman E."/>
            <person name="Gearin G."/>
            <person name="Gellesch M."/>
            <person name="Goldberg J."/>
            <person name="Griggs A."/>
            <person name="Gujja S."/>
            <person name="Heiman D."/>
            <person name="Howarth C."/>
            <person name="Larson L."/>
            <person name="Lui A."/>
            <person name="MacDonald P.J.P."/>
            <person name="Montmayeur A."/>
            <person name="Murphy C."/>
            <person name="Neiman D."/>
            <person name="Pearson M."/>
            <person name="Priest M."/>
            <person name="Roberts A."/>
            <person name="Saif S."/>
            <person name="Shea T."/>
            <person name="Shenoy N."/>
            <person name="Sisk P."/>
            <person name="Stolte C."/>
            <person name="Sykes S."/>
            <person name="Wortman J."/>
            <person name="Nusbaum C."/>
            <person name="Birren B."/>
        </authorList>
    </citation>
    <scope>NUCLEOTIDE SEQUENCE [LARGE SCALE GENOMIC DNA]</scope>
    <source>
        <strain evidence="3">ATCC MYA-4855 / 20631-21</strain>
    </source>
</reference>
<dbReference type="InParanoid" id="L8G034"/>
<dbReference type="EMBL" id="GL573462">
    <property type="protein sequence ID" value="ELR06595.1"/>
    <property type="molecule type" value="Genomic_DNA"/>
</dbReference>
<gene>
    <name evidence="2" type="ORF">GMDG_08068</name>
</gene>
<evidence type="ECO:0000256" key="1">
    <source>
        <dbReference type="SAM" id="MobiDB-lite"/>
    </source>
</evidence>
<proteinExistence type="predicted"/>
<name>L8G034_PSED2</name>
<accession>L8G034</accession>
<evidence type="ECO:0000313" key="3">
    <source>
        <dbReference type="Proteomes" id="UP000011064"/>
    </source>
</evidence>
<sequence>MKYLEASLPDLQRPDDISNDVVYLSACYEEKLNGKSKAIELLRSTLGRPEISSAPMDQAIRLEARFRCRISSLLCGVSPPQPIEAQDEVVKAAELLGRFEIVGHPYEKLIPYMITRCRGKIALVHAANSDSKEADELLRESEIEVLEYCSRLKDIKTPSNAYNNRKIGLLSLLGQVYMAQAARGQPKRSIKAIDLLSWVLMEQGKLQDAMDICETFYPAMEKVCGEGHRCTVDVRKRQSALRVAIDRQWDKMNWDKTNWDETNWDTMNWETASQMDTTTGPLASGSPTPTALISPPTPTSGTSTPDMPGTPTSTTTSLSTLSTTAIKDGHRGTHPPAQDAERDDRISRLTGMSSLRHSGPRVLSTVGSASATSAGGGRGNEDTGSVGGSAAGERGDGDESGVESATGEGTLSLAGSQEGAGREAERIVRRLDGRGWGTSGGEGDGESGGGGAGEVLFRG</sequence>
<dbReference type="AlphaFoldDB" id="L8G034"/>
<dbReference type="HOGENOM" id="CLU_595994_0_0_1"/>
<dbReference type="VEuPathDB" id="FungiDB:GMDG_08068"/>
<protein>
    <submittedName>
        <fullName evidence="2">Uncharacterized protein</fullName>
    </submittedName>
</protein>
<evidence type="ECO:0000313" key="2">
    <source>
        <dbReference type="EMBL" id="ELR06595.1"/>
    </source>
</evidence>
<keyword evidence="3" id="KW-1185">Reference proteome</keyword>